<protein>
    <submittedName>
        <fullName evidence="1">Uncharacterized protein</fullName>
    </submittedName>
</protein>
<evidence type="ECO:0000313" key="1">
    <source>
        <dbReference type="EMBL" id="KAK3946642.1"/>
    </source>
</evidence>
<proteinExistence type="predicted"/>
<gene>
    <name evidence="1" type="ORF">QBC32DRAFT_225728</name>
</gene>
<reference evidence="1" key="2">
    <citation type="submission" date="2023-06" db="EMBL/GenBank/DDBJ databases">
        <authorList>
            <consortium name="Lawrence Berkeley National Laboratory"/>
            <person name="Mondo S.J."/>
            <person name="Hensen N."/>
            <person name="Bonometti L."/>
            <person name="Westerberg I."/>
            <person name="Brannstrom I.O."/>
            <person name="Guillou S."/>
            <person name="Cros-Aarteil S."/>
            <person name="Calhoun S."/>
            <person name="Haridas S."/>
            <person name="Kuo A."/>
            <person name="Pangilinan J."/>
            <person name="Riley R."/>
            <person name="Labutti K."/>
            <person name="Andreopoulos B."/>
            <person name="Lipzen A."/>
            <person name="Chen C."/>
            <person name="Yanf M."/>
            <person name="Daum C."/>
            <person name="Ng V."/>
            <person name="Clum A."/>
            <person name="Steindorff A."/>
            <person name="Ohm R."/>
            <person name="Martin F."/>
            <person name="Silar P."/>
            <person name="Natvig D."/>
            <person name="Lalanne C."/>
            <person name="Gautier V."/>
            <person name="Ament-Velasquez S.L."/>
            <person name="Kruys A."/>
            <person name="Hutchinson M.I."/>
            <person name="Powell A.J."/>
            <person name="Barry K."/>
            <person name="Miller A.N."/>
            <person name="Grigoriev I.V."/>
            <person name="Debuchy R."/>
            <person name="Gladieux P."/>
            <person name="Thoren M.H."/>
            <person name="Johannesson H."/>
        </authorList>
    </citation>
    <scope>NUCLEOTIDE SEQUENCE</scope>
    <source>
        <strain evidence="1">CBS 626.80</strain>
    </source>
</reference>
<sequence length="118" mass="13625">DLVLKFNSEIVTLLINGINRELLAKNKTRDKPILFIASYLRGIILIKALTTAADYKCTTSYYYLRKATRSIIFLATPFRGTSFEDVLIRNQKVSKLLDSIKRSTFNLKALVRKFTRVY</sequence>
<name>A0AAN6NIV3_9PEZI</name>
<comment type="caution">
    <text evidence="1">The sequence shown here is derived from an EMBL/GenBank/DDBJ whole genome shotgun (WGS) entry which is preliminary data.</text>
</comment>
<keyword evidence="2" id="KW-1185">Reference proteome</keyword>
<dbReference type="Proteomes" id="UP001303222">
    <property type="component" value="Unassembled WGS sequence"/>
</dbReference>
<evidence type="ECO:0000313" key="2">
    <source>
        <dbReference type="Proteomes" id="UP001303222"/>
    </source>
</evidence>
<feature type="non-terminal residue" evidence="1">
    <location>
        <position position="1"/>
    </location>
</feature>
<dbReference type="EMBL" id="MU859606">
    <property type="protein sequence ID" value="KAK3946642.1"/>
    <property type="molecule type" value="Genomic_DNA"/>
</dbReference>
<dbReference type="AlphaFoldDB" id="A0AAN6NIV3"/>
<reference evidence="1" key="1">
    <citation type="journal article" date="2023" name="Mol. Phylogenet. Evol.">
        <title>Genome-scale phylogeny and comparative genomics of the fungal order Sordariales.</title>
        <authorList>
            <person name="Hensen N."/>
            <person name="Bonometti L."/>
            <person name="Westerberg I."/>
            <person name="Brannstrom I.O."/>
            <person name="Guillou S."/>
            <person name="Cros-Aarteil S."/>
            <person name="Calhoun S."/>
            <person name="Haridas S."/>
            <person name="Kuo A."/>
            <person name="Mondo S."/>
            <person name="Pangilinan J."/>
            <person name="Riley R."/>
            <person name="LaButti K."/>
            <person name="Andreopoulos B."/>
            <person name="Lipzen A."/>
            <person name="Chen C."/>
            <person name="Yan M."/>
            <person name="Daum C."/>
            <person name="Ng V."/>
            <person name="Clum A."/>
            <person name="Steindorff A."/>
            <person name="Ohm R.A."/>
            <person name="Martin F."/>
            <person name="Silar P."/>
            <person name="Natvig D.O."/>
            <person name="Lalanne C."/>
            <person name="Gautier V."/>
            <person name="Ament-Velasquez S.L."/>
            <person name="Kruys A."/>
            <person name="Hutchinson M.I."/>
            <person name="Powell A.J."/>
            <person name="Barry K."/>
            <person name="Miller A.N."/>
            <person name="Grigoriev I.V."/>
            <person name="Debuchy R."/>
            <person name="Gladieux P."/>
            <person name="Hiltunen Thoren M."/>
            <person name="Johannesson H."/>
        </authorList>
    </citation>
    <scope>NUCLEOTIDE SEQUENCE</scope>
    <source>
        <strain evidence="1">CBS 626.80</strain>
    </source>
</reference>
<organism evidence="1 2">
    <name type="scientific">Pseudoneurospora amorphoporcata</name>
    <dbReference type="NCBI Taxonomy" id="241081"/>
    <lineage>
        <taxon>Eukaryota</taxon>
        <taxon>Fungi</taxon>
        <taxon>Dikarya</taxon>
        <taxon>Ascomycota</taxon>
        <taxon>Pezizomycotina</taxon>
        <taxon>Sordariomycetes</taxon>
        <taxon>Sordariomycetidae</taxon>
        <taxon>Sordariales</taxon>
        <taxon>Sordariaceae</taxon>
        <taxon>Pseudoneurospora</taxon>
    </lineage>
</organism>
<accession>A0AAN6NIV3</accession>